<dbReference type="InterPro" id="IPR006073">
    <property type="entry name" value="GTP-bd"/>
</dbReference>
<keyword evidence="3 8" id="KW-0479">Metal-binding</keyword>
<evidence type="ECO:0000256" key="2">
    <source>
        <dbReference type="ARBA" id="ARBA00022490"/>
    </source>
</evidence>
<dbReference type="GO" id="GO:0005737">
    <property type="term" value="C:cytoplasm"/>
    <property type="evidence" value="ECO:0007669"/>
    <property type="project" value="UniProtKB-SubCell"/>
</dbReference>
<dbReference type="NCBIfam" id="NF008955">
    <property type="entry name" value="PRK12297.1"/>
    <property type="match status" value="1"/>
</dbReference>
<dbReference type="Proteomes" id="UP000027284">
    <property type="component" value="Unassembled WGS sequence"/>
</dbReference>
<feature type="binding site" evidence="8">
    <location>
        <begin position="190"/>
        <end position="194"/>
    </location>
    <ligand>
        <name>GTP</name>
        <dbReference type="ChEBI" id="CHEBI:37565"/>
    </ligand>
</feature>
<dbReference type="PRINTS" id="PR00326">
    <property type="entry name" value="GTP1OBG"/>
</dbReference>
<dbReference type="Pfam" id="PF01018">
    <property type="entry name" value="GTP1_OBG"/>
    <property type="match status" value="1"/>
</dbReference>
<feature type="domain" description="Obg" evidence="10">
    <location>
        <begin position="1"/>
        <end position="158"/>
    </location>
</feature>
<keyword evidence="12" id="KW-1185">Reference proteome</keyword>
<dbReference type="PANTHER" id="PTHR11702">
    <property type="entry name" value="DEVELOPMENTALLY REGULATED GTP-BINDING PROTEIN-RELATED"/>
    <property type="match status" value="1"/>
</dbReference>
<evidence type="ECO:0000256" key="5">
    <source>
        <dbReference type="ARBA" id="ARBA00022801"/>
    </source>
</evidence>
<dbReference type="PROSITE" id="PS51883">
    <property type="entry name" value="OBG"/>
    <property type="match status" value="1"/>
</dbReference>
<keyword evidence="5 8" id="KW-0378">Hydrolase</keyword>
<dbReference type="GO" id="GO:0000287">
    <property type="term" value="F:magnesium ion binding"/>
    <property type="evidence" value="ECO:0007669"/>
    <property type="project" value="InterPro"/>
</dbReference>
<dbReference type="GO" id="GO:0043022">
    <property type="term" value="F:ribosome binding"/>
    <property type="evidence" value="ECO:0007669"/>
    <property type="project" value="UniProtKB-ARBA"/>
</dbReference>
<evidence type="ECO:0000259" key="10">
    <source>
        <dbReference type="PROSITE" id="PS51883"/>
    </source>
</evidence>
<proteinExistence type="inferred from homology"/>
<comment type="cofactor">
    <cofactor evidence="8">
        <name>Mg(2+)</name>
        <dbReference type="ChEBI" id="CHEBI:18420"/>
    </cofactor>
</comment>
<dbReference type="GO" id="GO:0005525">
    <property type="term" value="F:GTP binding"/>
    <property type="evidence" value="ECO:0007669"/>
    <property type="project" value="UniProtKB-UniRule"/>
</dbReference>
<dbReference type="NCBIfam" id="NF008956">
    <property type="entry name" value="PRK12299.1"/>
    <property type="match status" value="1"/>
</dbReference>
<dbReference type="EC" id="3.6.5.-" evidence="8"/>
<dbReference type="InterPro" id="IPR036726">
    <property type="entry name" value="GTP1_OBG_dom_sf"/>
</dbReference>
<dbReference type="PROSITE" id="PS51710">
    <property type="entry name" value="G_OBG"/>
    <property type="match status" value="1"/>
</dbReference>
<comment type="similarity">
    <text evidence="1 8">Belongs to the TRAFAC class OBG-HflX-like GTPase superfamily. OBG GTPase family.</text>
</comment>
<evidence type="ECO:0000256" key="3">
    <source>
        <dbReference type="ARBA" id="ARBA00022723"/>
    </source>
</evidence>
<keyword evidence="6 8" id="KW-0460">Magnesium</keyword>
<dbReference type="STRING" id="1312852.EG19_04340"/>
<dbReference type="GO" id="GO:0003924">
    <property type="term" value="F:GTPase activity"/>
    <property type="evidence" value="ECO:0007669"/>
    <property type="project" value="UniProtKB-UniRule"/>
</dbReference>
<dbReference type="Gene3D" id="2.70.210.12">
    <property type="entry name" value="GTP1/OBG domain"/>
    <property type="match status" value="1"/>
</dbReference>
<feature type="binding site" evidence="8">
    <location>
        <position position="192"/>
    </location>
    <ligand>
        <name>Mg(2+)</name>
        <dbReference type="ChEBI" id="CHEBI:18420"/>
    </ligand>
</feature>
<feature type="binding site" evidence="8">
    <location>
        <begin position="165"/>
        <end position="172"/>
    </location>
    <ligand>
        <name>GTP</name>
        <dbReference type="ChEBI" id="CHEBI:37565"/>
    </ligand>
</feature>
<dbReference type="FunFam" id="2.70.210.12:FF:000001">
    <property type="entry name" value="GTPase Obg"/>
    <property type="match status" value="1"/>
</dbReference>
<feature type="domain" description="OBG-type G" evidence="9">
    <location>
        <begin position="159"/>
        <end position="327"/>
    </location>
</feature>
<evidence type="ECO:0000256" key="1">
    <source>
        <dbReference type="ARBA" id="ARBA00007699"/>
    </source>
</evidence>
<protein>
    <recommendedName>
        <fullName evidence="8">GTPase Obg</fullName>
        <ecNumber evidence="8">3.6.5.-</ecNumber>
    </recommendedName>
    <alternativeName>
        <fullName evidence="8">GTP-binding protein Obg</fullName>
    </alternativeName>
</protein>
<dbReference type="InterPro" id="IPR006169">
    <property type="entry name" value="GTP1_OBG_dom"/>
</dbReference>
<evidence type="ECO:0000256" key="4">
    <source>
        <dbReference type="ARBA" id="ARBA00022741"/>
    </source>
</evidence>
<dbReference type="PANTHER" id="PTHR11702:SF31">
    <property type="entry name" value="MITOCHONDRIAL RIBOSOME-ASSOCIATED GTPASE 2"/>
    <property type="match status" value="1"/>
</dbReference>
<dbReference type="PIRSF" id="PIRSF002401">
    <property type="entry name" value="GTP_bd_Obg/CgtA"/>
    <property type="match status" value="1"/>
</dbReference>
<gene>
    <name evidence="8" type="primary">obg</name>
    <name evidence="11" type="ORF">EG19_04340</name>
</gene>
<comment type="caution">
    <text evidence="11">The sequence shown here is derived from an EMBL/GenBank/DDBJ whole genome shotgun (WGS) entry which is preliminary data.</text>
</comment>
<keyword evidence="4 8" id="KW-0547">Nucleotide-binding</keyword>
<evidence type="ECO:0000256" key="8">
    <source>
        <dbReference type="HAMAP-Rule" id="MF_01454"/>
    </source>
</evidence>
<feature type="binding site" evidence="8">
    <location>
        <begin position="211"/>
        <end position="214"/>
    </location>
    <ligand>
        <name>GTP</name>
        <dbReference type="ChEBI" id="CHEBI:37565"/>
    </ligand>
</feature>
<dbReference type="InterPro" id="IPR014100">
    <property type="entry name" value="GTP-bd_Obg/CgtA"/>
</dbReference>
<evidence type="ECO:0000313" key="11">
    <source>
        <dbReference type="EMBL" id="KDA55031.1"/>
    </source>
</evidence>
<dbReference type="InterPro" id="IPR031167">
    <property type="entry name" value="G_OBG"/>
</dbReference>
<dbReference type="Gene3D" id="3.40.50.300">
    <property type="entry name" value="P-loop containing nucleotide triphosphate hydrolases"/>
    <property type="match status" value="1"/>
</dbReference>
<dbReference type="CDD" id="cd01898">
    <property type="entry name" value="Obg"/>
    <property type="match status" value="1"/>
</dbReference>
<organism evidence="11 12">
    <name type="scientific">Thermoanaerobaculum aquaticum</name>
    <dbReference type="NCBI Taxonomy" id="1312852"/>
    <lineage>
        <taxon>Bacteria</taxon>
        <taxon>Pseudomonadati</taxon>
        <taxon>Acidobacteriota</taxon>
        <taxon>Thermoanaerobaculia</taxon>
        <taxon>Thermoanaerobaculales</taxon>
        <taxon>Thermoanaerobaculaceae</taxon>
        <taxon>Thermoanaerobaculum</taxon>
    </lineage>
</organism>
<dbReference type="NCBIfam" id="TIGR02729">
    <property type="entry name" value="Obg_CgtA"/>
    <property type="match status" value="1"/>
</dbReference>
<dbReference type="SUPFAM" id="SSF82051">
    <property type="entry name" value="Obg GTP-binding protein N-terminal domain"/>
    <property type="match status" value="1"/>
</dbReference>
<dbReference type="HAMAP" id="MF_01454">
    <property type="entry name" value="GTPase_Obg"/>
    <property type="match status" value="1"/>
</dbReference>
<comment type="function">
    <text evidence="8">An essential GTPase which binds GTP, GDP and possibly (p)ppGpp with moderate affinity, with high nucleotide exchange rates and a fairly low GTP hydrolysis rate. Plays a role in control of the cell cycle, stress response, ribosome biogenesis and in those bacteria that undergo differentiation, in morphogenesis control.</text>
</comment>
<dbReference type="OrthoDB" id="9807318at2"/>
<sequence>MFLDEVRLLVKAGDGGRGCVSFRREKFVPRGGPDGGDGGRGGHVILRATPEYNTLAHLYHKHVVKARRGEHGRGSNQSGAAGEDVVVLVPCGTLVRDLQTGEVLADLVTPGQQVIVARGGRGGRGNQHFATPTNQAPRYAEEGEKGEERHLQLELKLIADVGLVGLPNVGKSTLLSRVSAARPKIADYPFTTLEPHLGVVTWGERSLVFADIPGLIAGASMGAGLGHRFLKHIERCRMLLHLVDLASPTPLREQVEVIRQELSLFDPSLPSRTTILVGTKADAMTSPERREELALLAEKLALSYVVISAVTGSGLEELLREVFSRVGQA</sequence>
<feature type="binding site" evidence="8">
    <location>
        <begin position="279"/>
        <end position="282"/>
    </location>
    <ligand>
        <name>GTP</name>
        <dbReference type="ChEBI" id="CHEBI:37565"/>
    </ligand>
</feature>
<dbReference type="InterPro" id="IPR045086">
    <property type="entry name" value="OBG_GTPase"/>
</dbReference>
<feature type="binding site" evidence="8">
    <location>
        <position position="172"/>
    </location>
    <ligand>
        <name>Mg(2+)</name>
        <dbReference type="ChEBI" id="CHEBI:18420"/>
    </ligand>
</feature>
<evidence type="ECO:0000313" key="12">
    <source>
        <dbReference type="Proteomes" id="UP000027284"/>
    </source>
</evidence>
<accession>A0A062Y3M8</accession>
<dbReference type="SUPFAM" id="SSF52540">
    <property type="entry name" value="P-loop containing nucleoside triphosphate hydrolases"/>
    <property type="match status" value="1"/>
</dbReference>
<dbReference type="GO" id="GO:0042254">
    <property type="term" value="P:ribosome biogenesis"/>
    <property type="evidence" value="ECO:0007669"/>
    <property type="project" value="UniProtKB-UniRule"/>
</dbReference>
<keyword evidence="2 8" id="KW-0963">Cytoplasm</keyword>
<feature type="binding site" evidence="8">
    <location>
        <begin position="308"/>
        <end position="310"/>
    </location>
    <ligand>
        <name>GTP</name>
        <dbReference type="ChEBI" id="CHEBI:37565"/>
    </ligand>
</feature>
<comment type="subcellular location">
    <subcellularLocation>
        <location evidence="8">Cytoplasm</location>
    </subcellularLocation>
</comment>
<dbReference type="InterPro" id="IPR027417">
    <property type="entry name" value="P-loop_NTPase"/>
</dbReference>
<name>A0A062Y3M8_9BACT</name>
<dbReference type="EMBL" id="JMFG01000002">
    <property type="protein sequence ID" value="KDA55031.1"/>
    <property type="molecule type" value="Genomic_DNA"/>
</dbReference>
<dbReference type="Pfam" id="PF01926">
    <property type="entry name" value="MMR_HSR1"/>
    <property type="match status" value="1"/>
</dbReference>
<reference evidence="11 12" key="1">
    <citation type="submission" date="2014-04" db="EMBL/GenBank/DDBJ databases">
        <title>The Genome Sequence of Thermoanaerobaculum aquaticum MP-01, The First Cultivated Group 23 Acidobacterium.</title>
        <authorList>
            <person name="Stamps B.W."/>
            <person name="Losey N.A."/>
            <person name="Lawson P.A."/>
            <person name="Stevenson B.S."/>
        </authorList>
    </citation>
    <scope>NUCLEOTIDE SEQUENCE [LARGE SCALE GENOMIC DNA]</scope>
    <source>
        <strain evidence="11 12">MP-01</strain>
    </source>
</reference>
<keyword evidence="7 8" id="KW-0342">GTP-binding</keyword>
<evidence type="ECO:0000259" key="9">
    <source>
        <dbReference type="PROSITE" id="PS51710"/>
    </source>
</evidence>
<dbReference type="AlphaFoldDB" id="A0A062Y3M8"/>
<comment type="subunit">
    <text evidence="8">Monomer.</text>
</comment>
<evidence type="ECO:0000256" key="6">
    <source>
        <dbReference type="ARBA" id="ARBA00022842"/>
    </source>
</evidence>
<dbReference type="RefSeq" id="WP_038046433.1">
    <property type="nucleotide sequence ID" value="NZ_JMFG01000002.1"/>
</dbReference>
<evidence type="ECO:0000256" key="7">
    <source>
        <dbReference type="ARBA" id="ARBA00023134"/>
    </source>
</evidence>